<keyword evidence="4" id="KW-0862">Zinc</keyword>
<evidence type="ECO:0000256" key="1">
    <source>
        <dbReference type="ARBA" id="ARBA00022670"/>
    </source>
</evidence>
<dbReference type="Pfam" id="PF14464">
    <property type="entry name" value="Prok-JAB"/>
    <property type="match status" value="1"/>
</dbReference>
<keyword evidence="5" id="KW-0482">Metalloprotease</keyword>
<dbReference type="SUPFAM" id="SSF102712">
    <property type="entry name" value="JAB1/MPN domain"/>
    <property type="match status" value="1"/>
</dbReference>
<dbReference type="KEGG" id="ipa:Isop_2295"/>
<evidence type="ECO:0000259" key="6">
    <source>
        <dbReference type="SMART" id="SM00232"/>
    </source>
</evidence>
<dbReference type="RefSeq" id="WP_013565161.1">
    <property type="nucleotide sequence ID" value="NC_014962.1"/>
</dbReference>
<organism evidence="7 8">
    <name type="scientific">Isosphaera pallida (strain ATCC 43644 / DSM 9630 / IS1B)</name>
    <dbReference type="NCBI Taxonomy" id="575540"/>
    <lineage>
        <taxon>Bacteria</taxon>
        <taxon>Pseudomonadati</taxon>
        <taxon>Planctomycetota</taxon>
        <taxon>Planctomycetia</taxon>
        <taxon>Isosphaerales</taxon>
        <taxon>Isosphaeraceae</taxon>
        <taxon>Isosphaera</taxon>
    </lineage>
</organism>
<dbReference type="InterPro" id="IPR028090">
    <property type="entry name" value="JAB_dom_prok"/>
</dbReference>
<keyword evidence="8" id="KW-1185">Reference proteome</keyword>
<dbReference type="SMART" id="SM00232">
    <property type="entry name" value="JAB_MPN"/>
    <property type="match status" value="1"/>
</dbReference>
<dbReference type="InterPro" id="IPR051929">
    <property type="entry name" value="VirAsm_ModProt"/>
</dbReference>
<dbReference type="InParanoid" id="E8R5W6"/>
<evidence type="ECO:0000256" key="4">
    <source>
        <dbReference type="ARBA" id="ARBA00022833"/>
    </source>
</evidence>
<dbReference type="PANTHER" id="PTHR34858">
    <property type="entry name" value="CYSO-CYSTEINE PEPTIDASE"/>
    <property type="match status" value="1"/>
</dbReference>
<keyword evidence="2" id="KW-0479">Metal-binding</keyword>
<dbReference type="eggNOG" id="COG1310">
    <property type="taxonomic scope" value="Bacteria"/>
</dbReference>
<feature type="domain" description="JAB1/MPN/MOV34 metalloenzyme" evidence="6">
    <location>
        <begin position="22"/>
        <end position="157"/>
    </location>
</feature>
<evidence type="ECO:0000313" key="8">
    <source>
        <dbReference type="Proteomes" id="UP000008631"/>
    </source>
</evidence>
<keyword evidence="1" id="KW-0645">Protease</keyword>
<keyword evidence="3" id="KW-0378">Hydrolase</keyword>
<gene>
    <name evidence="7" type="ordered locus">Isop_2295</name>
</gene>
<dbReference type="EMBL" id="CP002353">
    <property type="protein sequence ID" value="ADV62873.1"/>
    <property type="molecule type" value="Genomic_DNA"/>
</dbReference>
<reference key="1">
    <citation type="submission" date="2010-11" db="EMBL/GenBank/DDBJ databases">
        <title>The complete sequence of chromosome of Isophaera pallida ATCC 43644.</title>
        <authorList>
            <consortium name="US DOE Joint Genome Institute (JGI-PGF)"/>
            <person name="Lucas S."/>
            <person name="Copeland A."/>
            <person name="Lapidus A."/>
            <person name="Bruce D."/>
            <person name="Goodwin L."/>
            <person name="Pitluck S."/>
            <person name="Kyrpides N."/>
            <person name="Mavromatis K."/>
            <person name="Pagani I."/>
            <person name="Ivanova N."/>
            <person name="Saunders E."/>
            <person name="Brettin T."/>
            <person name="Detter J.C."/>
            <person name="Han C."/>
            <person name="Tapia R."/>
            <person name="Land M."/>
            <person name="Hauser L."/>
            <person name="Markowitz V."/>
            <person name="Cheng J.-F."/>
            <person name="Hugenholtz P."/>
            <person name="Woyke T."/>
            <person name="Wu D."/>
            <person name="Eisen J.A."/>
        </authorList>
    </citation>
    <scope>NUCLEOTIDE SEQUENCE</scope>
    <source>
        <strain>ATCC 43644</strain>
    </source>
</reference>
<dbReference type="CDD" id="cd08070">
    <property type="entry name" value="MPN_like"/>
    <property type="match status" value="1"/>
</dbReference>
<dbReference type="InterPro" id="IPR000555">
    <property type="entry name" value="JAMM/MPN+_dom"/>
</dbReference>
<evidence type="ECO:0000256" key="3">
    <source>
        <dbReference type="ARBA" id="ARBA00022801"/>
    </source>
</evidence>
<dbReference type="GO" id="GO:0006508">
    <property type="term" value="P:proteolysis"/>
    <property type="evidence" value="ECO:0007669"/>
    <property type="project" value="UniProtKB-KW"/>
</dbReference>
<name>E8R5W6_ISOPI</name>
<reference evidence="7 8" key="2">
    <citation type="journal article" date="2011" name="Stand. Genomic Sci.">
        <title>Complete genome sequence of Isosphaera pallida type strain (IS1B).</title>
        <authorList>
            <consortium name="US DOE Joint Genome Institute (JGI-PGF)"/>
            <person name="Goker M."/>
            <person name="Cleland D."/>
            <person name="Saunders E."/>
            <person name="Lapidus A."/>
            <person name="Nolan M."/>
            <person name="Lucas S."/>
            <person name="Hammon N."/>
            <person name="Deshpande S."/>
            <person name="Cheng J.F."/>
            <person name="Tapia R."/>
            <person name="Han C."/>
            <person name="Goodwin L."/>
            <person name="Pitluck S."/>
            <person name="Liolios K."/>
            <person name="Pagani I."/>
            <person name="Ivanova N."/>
            <person name="Mavromatis K."/>
            <person name="Pati A."/>
            <person name="Chen A."/>
            <person name="Palaniappan K."/>
            <person name="Land M."/>
            <person name="Hauser L."/>
            <person name="Chang Y.J."/>
            <person name="Jeffries C.D."/>
            <person name="Detter J.C."/>
            <person name="Beck B."/>
            <person name="Woyke T."/>
            <person name="Bristow J."/>
            <person name="Eisen J.A."/>
            <person name="Markowitz V."/>
            <person name="Hugenholtz P."/>
            <person name="Kyrpides N.C."/>
            <person name="Klenk H.P."/>
        </authorList>
    </citation>
    <scope>NUCLEOTIDE SEQUENCE [LARGE SCALE GENOMIC DNA]</scope>
    <source>
        <strain evidence="8">ATCC 43644 / DSM 9630 / IS1B</strain>
    </source>
</reference>
<accession>E8R5W6</accession>
<evidence type="ECO:0000256" key="2">
    <source>
        <dbReference type="ARBA" id="ARBA00022723"/>
    </source>
</evidence>
<evidence type="ECO:0000313" key="7">
    <source>
        <dbReference type="EMBL" id="ADV62873.1"/>
    </source>
</evidence>
<dbReference type="AlphaFoldDB" id="E8R5W6"/>
<evidence type="ECO:0000256" key="5">
    <source>
        <dbReference type="ARBA" id="ARBA00023049"/>
    </source>
</evidence>
<sequence>MTAPKRSDSASAAVRMGGMIPALRIPEPIHRKMVEQCRAEAPLEACGILAGPLNANEAAEASLVTMIYPLRNAERSPTRFSADTRDLLEAHKAMRARGETIRAIYHSHPRWEPIPSATDLARNAHGAIPWVIVSLLSEPPPVRVWRLSASSYEELFWELVTVAPEGWGTVDRAERAS</sequence>
<dbReference type="STRING" id="575540.Isop_2295"/>
<protein>
    <submittedName>
        <fullName evidence="7">Mov34/MPN/PAD-1 family protein</fullName>
    </submittedName>
</protein>
<dbReference type="PANTHER" id="PTHR34858:SF1">
    <property type="entry name" value="CYSO-CYSTEINE PEPTIDASE"/>
    <property type="match status" value="1"/>
</dbReference>
<dbReference type="GO" id="GO:0008235">
    <property type="term" value="F:metalloexopeptidase activity"/>
    <property type="evidence" value="ECO:0007669"/>
    <property type="project" value="TreeGrafter"/>
</dbReference>
<dbReference type="Gene3D" id="3.40.140.10">
    <property type="entry name" value="Cytidine Deaminase, domain 2"/>
    <property type="match status" value="1"/>
</dbReference>
<proteinExistence type="predicted"/>
<dbReference type="GO" id="GO:0008270">
    <property type="term" value="F:zinc ion binding"/>
    <property type="evidence" value="ECO:0007669"/>
    <property type="project" value="TreeGrafter"/>
</dbReference>
<dbReference type="HOGENOM" id="CLU_116765_1_1_0"/>
<dbReference type="Proteomes" id="UP000008631">
    <property type="component" value="Chromosome"/>
</dbReference>